<dbReference type="EMBL" id="CAJNNV010025801">
    <property type="protein sequence ID" value="CAE8616151.1"/>
    <property type="molecule type" value="Genomic_DNA"/>
</dbReference>
<sequence length="140" mass="16247">MLWCDMVQAGTKEVHAEVEVLAISQQRQHTMASNNATRRNQEDRRSRSKTIGLQFVQGCLTSAKFSTVFIIFQVFHSMYDFVWTSLALQRRPYSPVRCFTLVRRTHLSARVRDVAQARFPSTLLARLQDAANQEADFQHW</sequence>
<keyword evidence="2" id="KW-1185">Reference proteome</keyword>
<name>A0A813G0F7_POLGL</name>
<gene>
    <name evidence="1" type="ORF">PGLA1383_LOCUS33855</name>
</gene>
<organism evidence="1 2">
    <name type="scientific">Polarella glacialis</name>
    <name type="common">Dinoflagellate</name>
    <dbReference type="NCBI Taxonomy" id="89957"/>
    <lineage>
        <taxon>Eukaryota</taxon>
        <taxon>Sar</taxon>
        <taxon>Alveolata</taxon>
        <taxon>Dinophyceae</taxon>
        <taxon>Suessiales</taxon>
        <taxon>Suessiaceae</taxon>
        <taxon>Polarella</taxon>
    </lineage>
</organism>
<accession>A0A813G0F7</accession>
<reference evidence="1" key="1">
    <citation type="submission" date="2021-02" db="EMBL/GenBank/DDBJ databases">
        <authorList>
            <person name="Dougan E. K."/>
            <person name="Rhodes N."/>
            <person name="Thang M."/>
            <person name="Chan C."/>
        </authorList>
    </citation>
    <scope>NUCLEOTIDE SEQUENCE</scope>
</reference>
<protein>
    <submittedName>
        <fullName evidence="1">Uncharacterized protein</fullName>
    </submittedName>
</protein>
<comment type="caution">
    <text evidence="1">The sequence shown here is derived from an EMBL/GenBank/DDBJ whole genome shotgun (WGS) entry which is preliminary data.</text>
</comment>
<evidence type="ECO:0000313" key="1">
    <source>
        <dbReference type="EMBL" id="CAE8616151.1"/>
    </source>
</evidence>
<dbReference type="Proteomes" id="UP000654075">
    <property type="component" value="Unassembled WGS sequence"/>
</dbReference>
<proteinExistence type="predicted"/>
<evidence type="ECO:0000313" key="2">
    <source>
        <dbReference type="Proteomes" id="UP000654075"/>
    </source>
</evidence>
<dbReference type="AlphaFoldDB" id="A0A813G0F7"/>